<dbReference type="EMBL" id="UXUI01011105">
    <property type="protein sequence ID" value="VDD95945.1"/>
    <property type="molecule type" value="Genomic_DNA"/>
</dbReference>
<keyword evidence="4" id="KW-1185">Reference proteome</keyword>
<accession>A0A0N4VKK0</accession>
<evidence type="ECO:0000313" key="4">
    <source>
        <dbReference type="Proteomes" id="UP000274131"/>
    </source>
</evidence>
<feature type="coiled-coil region" evidence="1">
    <location>
        <begin position="32"/>
        <end position="59"/>
    </location>
</feature>
<evidence type="ECO:0000256" key="2">
    <source>
        <dbReference type="SAM" id="Phobius"/>
    </source>
</evidence>
<keyword evidence="2" id="KW-0812">Transmembrane</keyword>
<evidence type="ECO:0000313" key="3">
    <source>
        <dbReference type="EMBL" id="VDD95945.1"/>
    </source>
</evidence>
<evidence type="ECO:0000313" key="5">
    <source>
        <dbReference type="WBParaSite" id="EVEC_0001138801-mRNA-1"/>
    </source>
</evidence>
<dbReference type="Proteomes" id="UP000274131">
    <property type="component" value="Unassembled WGS sequence"/>
</dbReference>
<dbReference type="AlphaFoldDB" id="A0A0N4VKK0"/>
<proteinExistence type="predicted"/>
<evidence type="ECO:0000256" key="1">
    <source>
        <dbReference type="SAM" id="Coils"/>
    </source>
</evidence>
<name>A0A0N4VKK0_ENTVE</name>
<feature type="transmembrane region" description="Helical" evidence="2">
    <location>
        <begin position="94"/>
        <end position="117"/>
    </location>
</feature>
<sequence length="188" mass="21744">MSVDEKIDDIRLTIAAIHRGLYKFDKHLDGVLSGLNETLTSLDQQLNNAEYEVGRLREDANTVLNYVRTIFNTTDFYLLIFQQYKTGFPEYSTFIGILLFLDLLIWIIIIYLIIHLIRTWKSRMAKLEKLIQKVKKKRKDPKIMNDIALDLIMVERLAAAPQPNAPSLPSYESIDRALPLYSKVVKDG</sequence>
<reference evidence="3 4" key="2">
    <citation type="submission" date="2018-10" db="EMBL/GenBank/DDBJ databases">
        <authorList>
            <consortium name="Pathogen Informatics"/>
        </authorList>
    </citation>
    <scope>NUCLEOTIDE SEQUENCE [LARGE SCALE GENOMIC DNA]</scope>
</reference>
<organism evidence="5">
    <name type="scientific">Enterobius vermicularis</name>
    <name type="common">Human pinworm</name>
    <dbReference type="NCBI Taxonomy" id="51028"/>
    <lineage>
        <taxon>Eukaryota</taxon>
        <taxon>Metazoa</taxon>
        <taxon>Ecdysozoa</taxon>
        <taxon>Nematoda</taxon>
        <taxon>Chromadorea</taxon>
        <taxon>Rhabditida</taxon>
        <taxon>Spirurina</taxon>
        <taxon>Oxyuridomorpha</taxon>
        <taxon>Oxyuroidea</taxon>
        <taxon>Oxyuridae</taxon>
        <taxon>Enterobius</taxon>
    </lineage>
</organism>
<keyword evidence="2" id="KW-1133">Transmembrane helix</keyword>
<dbReference type="WBParaSite" id="EVEC_0001138801-mRNA-1">
    <property type="protein sequence ID" value="EVEC_0001138801-mRNA-1"/>
    <property type="gene ID" value="EVEC_0001138801"/>
</dbReference>
<keyword evidence="1" id="KW-0175">Coiled coil</keyword>
<gene>
    <name evidence="3" type="ORF">EVEC_LOCUS10696</name>
</gene>
<reference evidence="5" key="1">
    <citation type="submission" date="2017-02" db="UniProtKB">
        <authorList>
            <consortium name="WormBaseParasite"/>
        </authorList>
    </citation>
    <scope>IDENTIFICATION</scope>
</reference>
<protein>
    <submittedName>
        <fullName evidence="5">Tryptophan-rich basic protein</fullName>
    </submittedName>
</protein>
<keyword evidence="2" id="KW-0472">Membrane</keyword>